<keyword evidence="6 7" id="KW-0472">Membrane</keyword>
<feature type="transmembrane region" description="Helical" evidence="7">
    <location>
        <begin position="285"/>
        <end position="305"/>
    </location>
</feature>
<organism evidence="10 12">
    <name type="scientific">Sulfuracidifex tepidarius</name>
    <dbReference type="NCBI Taxonomy" id="1294262"/>
    <lineage>
        <taxon>Archaea</taxon>
        <taxon>Thermoproteota</taxon>
        <taxon>Thermoprotei</taxon>
        <taxon>Sulfolobales</taxon>
        <taxon>Sulfolobaceae</taxon>
        <taxon>Sulfuracidifex</taxon>
    </lineage>
</organism>
<evidence type="ECO:0000256" key="6">
    <source>
        <dbReference type="ARBA" id="ARBA00023136"/>
    </source>
</evidence>
<feature type="transmembrane region" description="Helical" evidence="7">
    <location>
        <begin position="532"/>
        <end position="552"/>
    </location>
</feature>
<evidence type="ECO:0000256" key="1">
    <source>
        <dbReference type="ARBA" id="ARBA00004141"/>
    </source>
</evidence>
<feature type="transmembrane region" description="Helical" evidence="7">
    <location>
        <begin position="169"/>
        <end position="194"/>
    </location>
</feature>
<feature type="transmembrane region" description="Helical" evidence="7">
    <location>
        <begin position="317"/>
        <end position="336"/>
    </location>
</feature>
<reference evidence="10 11" key="2">
    <citation type="journal article" date="2020" name="Int. J. Syst. Evol. Microbiol.">
        <title>Sulfuracidifex tepidarius gen. nov., sp. nov. and transfer of Sulfolobus metallicus Huber and Stetter 1992 to the genus Sulfuracidifex as Sulfuracidifex metallicus comb. nov.</title>
        <authorList>
            <person name="Itoh T."/>
            <person name="Miura T."/>
            <person name="Sakai H.D."/>
            <person name="Kato S."/>
            <person name="Ohkuma M."/>
            <person name="Takashina T."/>
        </authorList>
    </citation>
    <scope>NUCLEOTIDE SEQUENCE</scope>
    <source>
        <strain evidence="9 11">IC-006</strain>
        <strain evidence="10">IC-007</strain>
    </source>
</reference>
<dbReference type="InterPro" id="IPR038770">
    <property type="entry name" value="Na+/solute_symporter_sf"/>
</dbReference>
<evidence type="ECO:0000256" key="2">
    <source>
        <dbReference type="ARBA" id="ARBA00005551"/>
    </source>
</evidence>
<evidence type="ECO:0000256" key="7">
    <source>
        <dbReference type="SAM" id="Phobius"/>
    </source>
</evidence>
<feature type="transmembrane region" description="Helical" evidence="7">
    <location>
        <begin position="28"/>
        <end position="44"/>
    </location>
</feature>
<keyword evidence="4 7" id="KW-0812">Transmembrane</keyword>
<feature type="transmembrane region" description="Helical" evidence="7">
    <location>
        <begin position="342"/>
        <end position="362"/>
    </location>
</feature>
<protein>
    <recommendedName>
        <fullName evidence="8">Cation/H+ exchanger transmembrane domain-containing protein</fullName>
    </recommendedName>
</protein>
<feature type="transmembrane region" description="Helical" evidence="7">
    <location>
        <begin position="449"/>
        <end position="475"/>
    </location>
</feature>
<dbReference type="OrthoDB" id="43520at2157"/>
<dbReference type="Gene3D" id="1.20.1530.20">
    <property type="match status" value="1"/>
</dbReference>
<dbReference type="PANTHER" id="PTHR42751:SF3">
    <property type="entry name" value="SODIUM_GLUTAMATE SYMPORTER"/>
    <property type="match status" value="1"/>
</dbReference>
<dbReference type="AlphaFoldDB" id="A0A510E3S4"/>
<dbReference type="STRING" id="1294262.GCA_001316085_00345"/>
<dbReference type="GO" id="GO:0015297">
    <property type="term" value="F:antiporter activity"/>
    <property type="evidence" value="ECO:0007669"/>
    <property type="project" value="InterPro"/>
</dbReference>
<keyword evidence="5 7" id="KW-1133">Transmembrane helix</keyword>
<keyword evidence="3" id="KW-0813">Transport</keyword>
<feature type="transmembrane region" description="Helical" evidence="7">
    <location>
        <begin position="496"/>
        <end position="520"/>
    </location>
</feature>
<dbReference type="PANTHER" id="PTHR42751">
    <property type="entry name" value="SODIUM/HYDROGEN EXCHANGER FAMILY/TRKA DOMAIN PROTEIN"/>
    <property type="match status" value="1"/>
</dbReference>
<dbReference type="GeneID" id="41717993"/>
<dbReference type="GO" id="GO:1902600">
    <property type="term" value="P:proton transmembrane transport"/>
    <property type="evidence" value="ECO:0007669"/>
    <property type="project" value="InterPro"/>
</dbReference>
<reference evidence="12" key="1">
    <citation type="submission" date="2018-09" db="EMBL/GenBank/DDBJ databases">
        <title>Complete Genome Sequencing of Sulfolobus sp. JCM 16834.</title>
        <authorList>
            <person name="Kato S."/>
            <person name="Itoh T."/>
            <person name="Ohkuma M."/>
        </authorList>
    </citation>
    <scope>NUCLEOTIDE SEQUENCE [LARGE SCALE GENOMIC DNA]</scope>
    <source>
        <strain evidence="12">IC-007</strain>
    </source>
</reference>
<keyword evidence="11" id="KW-1185">Reference proteome</keyword>
<dbReference type="RefSeq" id="WP_054844978.1">
    <property type="nucleotide sequence ID" value="NZ_AP018929.1"/>
</dbReference>
<evidence type="ECO:0000313" key="11">
    <source>
        <dbReference type="Proteomes" id="UP000322983"/>
    </source>
</evidence>
<proteinExistence type="inferred from homology"/>
<dbReference type="InterPro" id="IPR006153">
    <property type="entry name" value="Cation/H_exchanger_TM"/>
</dbReference>
<evidence type="ECO:0000256" key="3">
    <source>
        <dbReference type="ARBA" id="ARBA00022448"/>
    </source>
</evidence>
<feature type="transmembrane region" description="Helical" evidence="7">
    <location>
        <begin position="409"/>
        <end position="429"/>
    </location>
</feature>
<feature type="transmembrane region" description="Helical" evidence="7">
    <location>
        <begin position="6"/>
        <end position="21"/>
    </location>
</feature>
<comment type="subcellular location">
    <subcellularLocation>
        <location evidence="1">Membrane</location>
        <topology evidence="1">Multi-pass membrane protein</topology>
    </subcellularLocation>
</comment>
<feature type="domain" description="Cation/H+ exchanger transmembrane" evidence="8">
    <location>
        <begin position="12"/>
        <end position="359"/>
    </location>
</feature>
<evidence type="ECO:0000313" key="9">
    <source>
        <dbReference type="EMBL" id="BBG24368.1"/>
    </source>
</evidence>
<feature type="transmembrane region" description="Helical" evidence="7">
    <location>
        <begin position="206"/>
        <end position="224"/>
    </location>
</feature>
<evidence type="ECO:0000259" key="8">
    <source>
        <dbReference type="Pfam" id="PF00999"/>
    </source>
</evidence>
<comment type="similarity">
    <text evidence="2">Belongs to the monovalent cation:proton antiporter 2 (CPA2) transporter (TC 2.A.37) family.</text>
</comment>
<gene>
    <name evidence="9" type="ORF">IC006_1679</name>
    <name evidence="10" type="ORF">IC007_1657</name>
</gene>
<dbReference type="EMBL" id="AP018930">
    <property type="protein sequence ID" value="BBG27126.1"/>
    <property type="molecule type" value="Genomic_DNA"/>
</dbReference>
<dbReference type="Pfam" id="PF00999">
    <property type="entry name" value="Na_H_Exchanger"/>
    <property type="match status" value="1"/>
</dbReference>
<dbReference type="EMBL" id="AP018929">
    <property type="protein sequence ID" value="BBG24368.1"/>
    <property type="molecule type" value="Genomic_DNA"/>
</dbReference>
<evidence type="ECO:0000313" key="10">
    <source>
        <dbReference type="EMBL" id="BBG27126.1"/>
    </source>
</evidence>
<feature type="transmembrane region" description="Helical" evidence="7">
    <location>
        <begin position="84"/>
        <end position="104"/>
    </location>
</feature>
<accession>A0A510DWK9</accession>
<accession>A0A510E3S4</accession>
<feature type="transmembrane region" description="Helical" evidence="7">
    <location>
        <begin position="50"/>
        <end position="72"/>
    </location>
</feature>
<dbReference type="KEGG" id="step:IC006_1679"/>
<evidence type="ECO:0000256" key="5">
    <source>
        <dbReference type="ARBA" id="ARBA00022989"/>
    </source>
</evidence>
<evidence type="ECO:0000256" key="4">
    <source>
        <dbReference type="ARBA" id="ARBA00022692"/>
    </source>
</evidence>
<feature type="transmembrane region" description="Helical" evidence="7">
    <location>
        <begin position="142"/>
        <end position="163"/>
    </location>
</feature>
<dbReference type="Proteomes" id="UP000325030">
    <property type="component" value="Chromosome"/>
</dbReference>
<evidence type="ECO:0000313" key="12">
    <source>
        <dbReference type="Proteomes" id="UP000325030"/>
    </source>
</evidence>
<dbReference type="Proteomes" id="UP000322983">
    <property type="component" value="Chromosome"/>
</dbReference>
<name>A0A510E3S4_9CREN</name>
<sequence>MNYEYLSLTLIFTLMLAYALTRIKINPIVAYLLGGVIGTSFLSINFNSSYFSILTFLALNLLSFEIGAGFNVSNIGSLMRKSITIALVELTLITTFSYLAGIYILHFSPFVSTFLVLASLDTSTSILYKLFEKKNIDDKDVLIAVASIEDVEVFFLYSFFVALNGSFRLLTVISVLIEIIVASILIYGIAKFFVNRFVENIIRIDDQGLTVLIPVTLVFVFEFVSTSVGIPTTLSMILAGIAFSSISSSNKVFKLSSPIRDLALIFFFLSVGGYLKISISLIEFFVIGLLVLVIKYFSFSVASWVTGSPFKRAFGNGFYMIAISEFGIIVSIDAISEGLDLYPIYYLSVTVVIISSIIVSIIDININKIENLISYIYSKSYTLRLVDSAFLWVNRNAIKSLSPIARSNLFKSFILVVGYLILPIFLFSKLNSFISTLIDPILGPSLIDIFMSSVDLIFALVIFVAFSFQISKIYYTFYNTIILSLMKTKAKWLRDFWKLVLSPVYIGQRFYLLITGAIFWTLDLGSSLLSNGFAISLAPFLLLVGLASIVYFSTVKVPYKIDSSIINKPPSKRKVVKITIYSIKKSRKRVTNEQIRTKFANKIEDVVPKL</sequence>
<feature type="transmembrane region" description="Helical" evidence="7">
    <location>
        <begin position="110"/>
        <end position="130"/>
    </location>
</feature>
<dbReference type="GO" id="GO:0016020">
    <property type="term" value="C:membrane"/>
    <property type="evidence" value="ECO:0007669"/>
    <property type="project" value="UniProtKB-SubCell"/>
</dbReference>